<feature type="compositionally biased region" description="Pro residues" evidence="1">
    <location>
        <begin position="670"/>
        <end position="682"/>
    </location>
</feature>
<dbReference type="EMBL" id="RCZP01000052">
    <property type="protein sequence ID" value="TPG44747.1"/>
    <property type="molecule type" value="Genomic_DNA"/>
</dbReference>
<dbReference type="Proteomes" id="UP000317078">
    <property type="component" value="Unassembled WGS sequence"/>
</dbReference>
<proteinExistence type="predicted"/>
<organism evidence="2 3">
    <name type="scientific">Muricoccus nepalensis</name>
    <dbReference type="NCBI Taxonomy" id="1854500"/>
    <lineage>
        <taxon>Bacteria</taxon>
        <taxon>Pseudomonadati</taxon>
        <taxon>Pseudomonadota</taxon>
        <taxon>Alphaproteobacteria</taxon>
        <taxon>Acetobacterales</taxon>
        <taxon>Roseomonadaceae</taxon>
        <taxon>Muricoccus</taxon>
    </lineage>
</organism>
<feature type="region of interest" description="Disordered" evidence="1">
    <location>
        <begin position="662"/>
        <end position="682"/>
    </location>
</feature>
<sequence length="756" mass="78704">MSQLALPAFASLGTGGIVALKLQNAGAATLQGGVTTFGQVFEMGDLPKGGGLVAQIGGRTVSVQMDVKSTYADGSAKMVVLSLERPDLAAGTALDVVLSKGSVAAAPAIDLAQAVGAHSFKVDMTPAGGATTSIDVLAALKTALANGTASFWQKGEFATEARVAIDLPGSQRMLFDVTAYKGGGLSVDAAFNNDDAMQSSGGRVNYTLKAQLDGVVVANETVSQAQYQNWHESFSTGSSGGQGLGSPNAGWLNIQHDTAYLEATGAVAHYNLAIGVDSSLVAGMAAQMAASGWGAPLATNGVEPYMPGTGGRADIGITTQSNTTWLMTQDARAAAYALGQADAAGSVPFHFWDAANKTWLNTDNYPNLWTDARGGEGQPGNAASGGLTQQVAWDTGWEYDTAHQPDLSYVPFLMTGERWILDNVQAQASASIMSEWPAPRMNAADIVAGSSQVRSAAWSLRQIDEAAWASPDGSPEKAFFQAASDSNWKYLVSKIPEWTAWQGEAHGWVPGDYGIPGAMPEWQQDYFATTTVAAARAGNADALTFLKWEMNFLVGRFTHESSGFKMHDGVTYLIATSDPSTGAVYKTWAEIGAQTAARGYSNGDGWWQVGGNYAQVALASLSAIYDLTGSQEALDAYRALVAGAPPFIDDATFAKDPTYSLAVPHAGNTPPNPPPPPPPLIPSPIDQTIGSGPDTMVLKISEDAWNGHAQYTVKVDGVAVGNGLTAAASHALGQSDTLTLKGSWGAGAHTVEVSFL</sequence>
<comment type="caution">
    <text evidence="2">The sequence shown here is derived from an EMBL/GenBank/DDBJ whole genome shotgun (WGS) entry which is preliminary data.</text>
</comment>
<protein>
    <recommendedName>
        <fullName evidence="4">Carbohydrate binding module xylan-binding domain-containing protein</fullName>
    </recommendedName>
</protein>
<accession>A0A502F4G3</accession>
<feature type="non-terminal residue" evidence="2">
    <location>
        <position position="756"/>
    </location>
</feature>
<evidence type="ECO:0000256" key="1">
    <source>
        <dbReference type="SAM" id="MobiDB-lite"/>
    </source>
</evidence>
<keyword evidence="3" id="KW-1185">Reference proteome</keyword>
<name>A0A502F4G3_9PROT</name>
<reference evidence="2 3" key="1">
    <citation type="journal article" date="2019" name="Environ. Microbiol.">
        <title>Species interactions and distinct microbial communities in high Arctic permafrost affected cryosols are associated with the CH4 and CO2 gas fluxes.</title>
        <authorList>
            <person name="Altshuler I."/>
            <person name="Hamel J."/>
            <person name="Turney S."/>
            <person name="Magnuson E."/>
            <person name="Levesque R."/>
            <person name="Greer C."/>
            <person name="Whyte L.G."/>
        </authorList>
    </citation>
    <scope>NUCLEOTIDE SEQUENCE [LARGE SCALE GENOMIC DNA]</scope>
    <source>
        <strain evidence="2 3">S9.3B</strain>
    </source>
</reference>
<dbReference type="AlphaFoldDB" id="A0A502F4G3"/>
<evidence type="ECO:0000313" key="2">
    <source>
        <dbReference type="EMBL" id="TPG44747.1"/>
    </source>
</evidence>
<evidence type="ECO:0000313" key="3">
    <source>
        <dbReference type="Proteomes" id="UP000317078"/>
    </source>
</evidence>
<gene>
    <name evidence="2" type="ORF">EAH89_27115</name>
</gene>
<evidence type="ECO:0008006" key="4">
    <source>
        <dbReference type="Google" id="ProtNLM"/>
    </source>
</evidence>